<dbReference type="RefSeq" id="WP_286661048.1">
    <property type="nucleotide sequence ID" value="NZ_JASZYV010000003.1"/>
</dbReference>
<protein>
    <submittedName>
        <fullName evidence="3">DNA polymerase Y family protein</fullName>
    </submittedName>
</protein>
<feature type="region of interest" description="Disordered" evidence="2">
    <location>
        <begin position="334"/>
        <end position="373"/>
    </location>
</feature>
<sequence length="463" mass="51292">MRWIALQWLPEPPSASPDAKAPTASDAADPPPDREALGWWALQFTPRVSWLDEALVLEVSACERLWGGPRGLRRELAARNPVPRMQLLQAGGGTALVALALLRLRAEGATPPRDLPGGLPLETLGAARPHLELLARLGCRTWGDLDALPRGGRVRRFGAVLCEALDAAWGRAPERHVWLHLPEVFDQAIELPALAESAPALMGATQRLLGNLQQWLRARQLGVLAVELQWTLDLRRVDGVDLPRHEQIQVRTAQPVQDMAHLRRLLNERLARGRLAAPANALRLRALDTAPWRAASASFLPEDNRKGDPLHELVERLGARLGPDQVLVPMSQADHRPERMQRWRPAAAPSKPSKPSARSAIDPSAAAAASSQAPGSLYPPWLLREPLALEVREGHPHYQGRLTRLSGPQRVEAGWWEEGQLAVRDYYIAESPGAGLVWIYRERPTAWLASERPPRWYLQGLYA</sequence>
<dbReference type="InterPro" id="IPR050356">
    <property type="entry name" value="SulA_CellDiv_inhibitor"/>
</dbReference>
<keyword evidence="4" id="KW-1185">Reference proteome</keyword>
<proteinExistence type="predicted"/>
<accession>A0ABT7NDB5</accession>
<organism evidence="3 4">
    <name type="scientific">Variovorax dokdonensis</name>
    <dbReference type="NCBI Taxonomy" id="344883"/>
    <lineage>
        <taxon>Bacteria</taxon>
        <taxon>Pseudomonadati</taxon>
        <taxon>Pseudomonadota</taxon>
        <taxon>Betaproteobacteria</taxon>
        <taxon>Burkholderiales</taxon>
        <taxon>Comamonadaceae</taxon>
        <taxon>Variovorax</taxon>
    </lineage>
</organism>
<dbReference type="PANTHER" id="PTHR35369:SF2">
    <property type="entry name" value="BLR3025 PROTEIN"/>
    <property type="match status" value="1"/>
</dbReference>
<dbReference type="SUPFAM" id="SSF56672">
    <property type="entry name" value="DNA/RNA polymerases"/>
    <property type="match status" value="1"/>
</dbReference>
<feature type="compositionally biased region" description="Low complexity" evidence="2">
    <location>
        <begin position="16"/>
        <end position="28"/>
    </location>
</feature>
<dbReference type="InterPro" id="IPR043502">
    <property type="entry name" value="DNA/RNA_pol_sf"/>
</dbReference>
<keyword evidence="1" id="KW-0227">DNA damage</keyword>
<gene>
    <name evidence="3" type="ORF">QTH91_15765</name>
</gene>
<feature type="region of interest" description="Disordered" evidence="2">
    <location>
        <begin position="9"/>
        <end position="32"/>
    </location>
</feature>
<dbReference type="PANTHER" id="PTHR35369">
    <property type="entry name" value="BLR3025 PROTEIN-RELATED"/>
    <property type="match status" value="1"/>
</dbReference>
<comment type="caution">
    <text evidence="3">The sequence shown here is derived from an EMBL/GenBank/DDBJ whole genome shotgun (WGS) entry which is preliminary data.</text>
</comment>
<dbReference type="Proteomes" id="UP001174908">
    <property type="component" value="Unassembled WGS sequence"/>
</dbReference>
<evidence type="ECO:0000256" key="2">
    <source>
        <dbReference type="SAM" id="MobiDB-lite"/>
    </source>
</evidence>
<reference evidence="3" key="1">
    <citation type="submission" date="2023-06" db="EMBL/GenBank/DDBJ databases">
        <authorList>
            <person name="Jiang Y."/>
            <person name="Liu Q."/>
        </authorList>
    </citation>
    <scope>NUCLEOTIDE SEQUENCE</scope>
    <source>
        <strain evidence="3">CGMCC 1.12089</strain>
    </source>
</reference>
<evidence type="ECO:0000313" key="3">
    <source>
        <dbReference type="EMBL" id="MDM0045945.1"/>
    </source>
</evidence>
<dbReference type="EMBL" id="JASZYV010000003">
    <property type="protein sequence ID" value="MDM0045945.1"/>
    <property type="molecule type" value="Genomic_DNA"/>
</dbReference>
<name>A0ABT7NDB5_9BURK</name>
<evidence type="ECO:0000256" key="1">
    <source>
        <dbReference type="ARBA" id="ARBA00022763"/>
    </source>
</evidence>
<dbReference type="CDD" id="cd03468">
    <property type="entry name" value="PolY_like"/>
    <property type="match status" value="1"/>
</dbReference>
<evidence type="ECO:0000313" key="4">
    <source>
        <dbReference type="Proteomes" id="UP001174908"/>
    </source>
</evidence>
<feature type="compositionally biased region" description="Low complexity" evidence="2">
    <location>
        <begin position="344"/>
        <end position="373"/>
    </location>
</feature>